<proteinExistence type="predicted"/>
<dbReference type="InterPro" id="IPR055357">
    <property type="entry name" value="LRR_At1g61320_AtMIF1"/>
</dbReference>
<dbReference type="PANTHER" id="PTHR31900:SF27">
    <property type="entry name" value="FBD DOMAIN-CONTAINING PROTEIN"/>
    <property type="match status" value="1"/>
</dbReference>
<dbReference type="InterPro" id="IPR053781">
    <property type="entry name" value="F-box_AtFBL13-like"/>
</dbReference>
<dbReference type="Pfam" id="PF23622">
    <property type="entry name" value="LRR_At1g61320_AtMIF1"/>
    <property type="match status" value="1"/>
</dbReference>
<gene>
    <name evidence="3" type="ORF">LSALG_LOCUS31467</name>
</gene>
<sequence length="443" mass="51083">MEVSIEANVSKRKDGDDRICSLPDPVLHLILSRLPSTEESIRSSILSKRWRNVWTSVPSIDIDCSRRMEFSTSKFKEFVDGVLAKSSLNLESFRLCCENYYSIYDVEKWIQAVVKRNIKQLHLLFCCGHWLKLRDLPDCLGTCGSLEVLRLYLYSGRVNLFRMTGFSGLRVLEMNNSVLLATCGVYVCDFLKRISDLITGISKELFDIVRTSCGRIEIVCPKLVFFEFGAFTADAYIFRSLGSLKKAVIHPEDFPPEFPDNMFERISDLESLSTSIDILCFSLFPSVVPPQSLPNLKTLELTTGTNDTPNINKLVRFLTCLPHLESLNLIIEEVLSYNIRNVFLWEDWKLDEAERRGILTRHLKRVEFLNFYKEKLILDLVRCLLEHGIALEEMVFRWDCDEAEFHERSVETMNQVSKFHKASSTVKLGFLNEISYYQLSGKP</sequence>
<feature type="domain" description="F-box" evidence="1">
    <location>
        <begin position="19"/>
        <end position="58"/>
    </location>
</feature>
<keyword evidence="4" id="KW-1185">Reference proteome</keyword>
<evidence type="ECO:0000313" key="3">
    <source>
        <dbReference type="EMBL" id="CAI9292390.1"/>
    </source>
</evidence>
<name>A0AA36EGA8_LACSI</name>
<protein>
    <recommendedName>
        <fullName evidence="5">F-box domain-containing protein</fullName>
    </recommendedName>
</protein>
<feature type="domain" description="At1g61320/AtMIF1 LRR" evidence="2">
    <location>
        <begin position="288"/>
        <end position="405"/>
    </location>
</feature>
<evidence type="ECO:0000259" key="2">
    <source>
        <dbReference type="Pfam" id="PF23622"/>
    </source>
</evidence>
<dbReference type="EMBL" id="OX465083">
    <property type="protein sequence ID" value="CAI9292390.1"/>
    <property type="molecule type" value="Genomic_DNA"/>
</dbReference>
<evidence type="ECO:0008006" key="5">
    <source>
        <dbReference type="Google" id="ProtNLM"/>
    </source>
</evidence>
<dbReference type="InterPro" id="IPR001810">
    <property type="entry name" value="F-box_dom"/>
</dbReference>
<accession>A0AA36EGA8</accession>
<evidence type="ECO:0000259" key="1">
    <source>
        <dbReference type="Pfam" id="PF00646"/>
    </source>
</evidence>
<dbReference type="Pfam" id="PF00646">
    <property type="entry name" value="F-box"/>
    <property type="match status" value="1"/>
</dbReference>
<dbReference type="Proteomes" id="UP001177003">
    <property type="component" value="Chromosome 7"/>
</dbReference>
<dbReference type="InterPro" id="IPR032675">
    <property type="entry name" value="LRR_dom_sf"/>
</dbReference>
<dbReference type="PANTHER" id="PTHR31900">
    <property type="entry name" value="F-BOX/RNI SUPERFAMILY PROTEIN-RELATED"/>
    <property type="match status" value="1"/>
</dbReference>
<dbReference type="InterPro" id="IPR050232">
    <property type="entry name" value="FBL13/AtMIF1-like"/>
</dbReference>
<dbReference type="InterPro" id="IPR036047">
    <property type="entry name" value="F-box-like_dom_sf"/>
</dbReference>
<reference evidence="3" key="1">
    <citation type="submission" date="2023-04" db="EMBL/GenBank/DDBJ databases">
        <authorList>
            <person name="Vijverberg K."/>
            <person name="Xiong W."/>
            <person name="Schranz E."/>
        </authorList>
    </citation>
    <scope>NUCLEOTIDE SEQUENCE</scope>
</reference>
<dbReference type="AlphaFoldDB" id="A0AA36EGA8"/>
<evidence type="ECO:0000313" key="4">
    <source>
        <dbReference type="Proteomes" id="UP001177003"/>
    </source>
</evidence>
<dbReference type="Gene3D" id="3.80.10.10">
    <property type="entry name" value="Ribonuclease Inhibitor"/>
    <property type="match status" value="1"/>
</dbReference>
<organism evidence="3 4">
    <name type="scientific">Lactuca saligna</name>
    <name type="common">Willowleaf lettuce</name>
    <dbReference type="NCBI Taxonomy" id="75948"/>
    <lineage>
        <taxon>Eukaryota</taxon>
        <taxon>Viridiplantae</taxon>
        <taxon>Streptophyta</taxon>
        <taxon>Embryophyta</taxon>
        <taxon>Tracheophyta</taxon>
        <taxon>Spermatophyta</taxon>
        <taxon>Magnoliopsida</taxon>
        <taxon>eudicotyledons</taxon>
        <taxon>Gunneridae</taxon>
        <taxon>Pentapetalae</taxon>
        <taxon>asterids</taxon>
        <taxon>campanulids</taxon>
        <taxon>Asterales</taxon>
        <taxon>Asteraceae</taxon>
        <taxon>Cichorioideae</taxon>
        <taxon>Cichorieae</taxon>
        <taxon>Lactucinae</taxon>
        <taxon>Lactuca</taxon>
    </lineage>
</organism>
<dbReference type="CDD" id="cd22160">
    <property type="entry name" value="F-box_AtFBL13-like"/>
    <property type="match status" value="1"/>
</dbReference>
<dbReference type="SUPFAM" id="SSF81383">
    <property type="entry name" value="F-box domain"/>
    <property type="match status" value="1"/>
</dbReference>